<comment type="caution">
    <text evidence="1">The sequence shown here is derived from an EMBL/GenBank/DDBJ whole genome shotgun (WGS) entry which is preliminary data.</text>
</comment>
<organism evidence="1 2">
    <name type="scientific">Enterococcus faecalis</name>
    <name type="common">Streptococcus faecalis</name>
    <dbReference type="NCBI Taxonomy" id="1351"/>
    <lineage>
        <taxon>Bacteria</taxon>
        <taxon>Bacillati</taxon>
        <taxon>Bacillota</taxon>
        <taxon>Bacilli</taxon>
        <taxon>Lactobacillales</taxon>
        <taxon>Enterococcaceae</taxon>
        <taxon>Enterococcus</taxon>
    </lineage>
</organism>
<accession>A0A4U4PSN6</accession>
<dbReference type="Proteomes" id="UP000305511">
    <property type="component" value="Unassembled WGS sequence"/>
</dbReference>
<dbReference type="EMBL" id="SIYF01000710">
    <property type="protein sequence ID" value="TKK59125.1"/>
    <property type="molecule type" value="Genomic_DNA"/>
</dbReference>
<sequence length="189" mass="21982">MIVHKKKGGKLVKKGRWWLIGLATALLIIIGIGGKQYMDKKAIEKDYQQGIDLIQKYVSNYLVENYEGIEKIEWQGVGVEWRNAKGYGTSLLGNYVNSEIRVYVSKDDYFMMYFRLTDKTEYDDELKKYVVLDSLNDKNTDVAVRVGLRNATYDLNQAEKKVFERFRKSDKGSPNAKVVYNLEIHELIY</sequence>
<gene>
    <name evidence="1" type="ORF">EY666_19100</name>
</gene>
<reference evidence="1 2" key="1">
    <citation type="submission" date="2019-02" db="EMBL/GenBank/DDBJ databases">
        <title>Bacteria dissemination in different level of health care in South Africa: the effectiveness of infections prevention and control.</title>
        <authorList>
            <person name="Shobo C."/>
            <person name="Amoako D.G."/>
            <person name="Allam M."/>
            <person name="Ismail A."/>
            <person name="Bester L.A."/>
            <person name="Essack S.Y."/>
        </authorList>
    </citation>
    <scope>NUCLEOTIDE SEQUENCE [LARGE SCALE GENOMIC DNA]</scope>
    <source>
        <strain evidence="1 2">2SIL2</strain>
    </source>
</reference>
<proteinExistence type="predicted"/>
<evidence type="ECO:0000313" key="2">
    <source>
        <dbReference type="Proteomes" id="UP000305511"/>
    </source>
</evidence>
<evidence type="ECO:0000313" key="1">
    <source>
        <dbReference type="EMBL" id="TKK59125.1"/>
    </source>
</evidence>
<name>A0A4U4PSN6_ENTFL</name>
<protein>
    <submittedName>
        <fullName evidence="1">Uncharacterized protein</fullName>
    </submittedName>
</protein>
<dbReference type="AlphaFoldDB" id="A0A4U4PSN6"/>